<evidence type="ECO:0000313" key="2">
    <source>
        <dbReference type="EMBL" id="RRT68578.1"/>
    </source>
</evidence>
<protein>
    <submittedName>
        <fullName evidence="2">Uncharacterized protein</fullName>
    </submittedName>
</protein>
<dbReference type="AlphaFoldDB" id="A0A426ZX79"/>
<evidence type="ECO:0000313" key="3">
    <source>
        <dbReference type="Proteomes" id="UP000287651"/>
    </source>
</evidence>
<dbReference type="EMBL" id="AMZH03004649">
    <property type="protein sequence ID" value="RRT68578.1"/>
    <property type="molecule type" value="Genomic_DNA"/>
</dbReference>
<sequence>MLQYHQGMFVAVGGSSGNTPVHNNDGKEGQWLLRQKHNCGKGKNQGNKAGVSTAVIEQVEGVAARGPLLVACLVRKKEAAEMWLSVGSKGKKMAARWYGRKKEVGEMRLGADSKGRKMAAGQRGKKVRRV</sequence>
<accession>A0A426ZX79</accession>
<comment type="caution">
    <text evidence="2">The sequence shown here is derived from an EMBL/GenBank/DDBJ whole genome shotgun (WGS) entry which is preliminary data.</text>
</comment>
<name>A0A426ZX79_ENSVE</name>
<gene>
    <name evidence="2" type="ORF">B296_00033284</name>
</gene>
<evidence type="ECO:0000256" key="1">
    <source>
        <dbReference type="SAM" id="MobiDB-lite"/>
    </source>
</evidence>
<organism evidence="2 3">
    <name type="scientific">Ensete ventricosum</name>
    <name type="common">Abyssinian banana</name>
    <name type="synonym">Musa ensete</name>
    <dbReference type="NCBI Taxonomy" id="4639"/>
    <lineage>
        <taxon>Eukaryota</taxon>
        <taxon>Viridiplantae</taxon>
        <taxon>Streptophyta</taxon>
        <taxon>Embryophyta</taxon>
        <taxon>Tracheophyta</taxon>
        <taxon>Spermatophyta</taxon>
        <taxon>Magnoliopsida</taxon>
        <taxon>Liliopsida</taxon>
        <taxon>Zingiberales</taxon>
        <taxon>Musaceae</taxon>
        <taxon>Ensete</taxon>
    </lineage>
</organism>
<dbReference type="Proteomes" id="UP000287651">
    <property type="component" value="Unassembled WGS sequence"/>
</dbReference>
<proteinExistence type="predicted"/>
<reference evidence="2 3" key="1">
    <citation type="journal article" date="2014" name="Agronomy (Basel)">
        <title>A Draft Genome Sequence for Ensete ventricosum, the Drought-Tolerant Tree Against Hunger.</title>
        <authorList>
            <person name="Harrison J."/>
            <person name="Moore K.A."/>
            <person name="Paszkiewicz K."/>
            <person name="Jones T."/>
            <person name="Grant M."/>
            <person name="Ambacheew D."/>
            <person name="Muzemil S."/>
            <person name="Studholme D.J."/>
        </authorList>
    </citation>
    <scope>NUCLEOTIDE SEQUENCE [LARGE SCALE GENOMIC DNA]</scope>
</reference>
<feature type="region of interest" description="Disordered" evidence="1">
    <location>
        <begin position="111"/>
        <end position="130"/>
    </location>
</feature>